<organism evidence="1 2">
    <name type="scientific">Peredibacter starrii</name>
    <dbReference type="NCBI Taxonomy" id="28202"/>
    <lineage>
        <taxon>Bacteria</taxon>
        <taxon>Pseudomonadati</taxon>
        <taxon>Bdellovibrionota</taxon>
        <taxon>Bacteriovoracia</taxon>
        <taxon>Bacteriovoracales</taxon>
        <taxon>Bacteriovoracaceae</taxon>
        <taxon>Peredibacter</taxon>
    </lineage>
</organism>
<dbReference type="Proteomes" id="UP001324634">
    <property type="component" value="Chromosome"/>
</dbReference>
<dbReference type="Pfam" id="PF04359">
    <property type="entry name" value="DUF493"/>
    <property type="match status" value="1"/>
</dbReference>
<dbReference type="AlphaFoldDB" id="A0AAX4HLM4"/>
<dbReference type="Gene3D" id="3.30.70.260">
    <property type="match status" value="1"/>
</dbReference>
<keyword evidence="2" id="KW-1185">Reference proteome</keyword>
<dbReference type="SUPFAM" id="SSF117991">
    <property type="entry name" value="YbeD/HP0495-like"/>
    <property type="match status" value="1"/>
</dbReference>
<dbReference type="RefSeq" id="WP_321392607.1">
    <property type="nucleotide sequence ID" value="NZ_CP139487.1"/>
</dbReference>
<evidence type="ECO:0000313" key="1">
    <source>
        <dbReference type="EMBL" id="WPU64222.1"/>
    </source>
</evidence>
<accession>A0AAX4HLM4</accession>
<sequence length="84" mass="9813">MDIQKFRALLDESYNWPDYYEFKFIVKIDDKLLIIDKLPGYQITETLSKKGNYVSVNARKLMKSTDEVLEIYALMSTIKGVISL</sequence>
<dbReference type="InterPro" id="IPR007454">
    <property type="entry name" value="UPF0250_YbeD-like"/>
</dbReference>
<protein>
    <submittedName>
        <fullName evidence="1">DUF493 family protein</fullName>
    </submittedName>
</protein>
<dbReference type="InterPro" id="IPR027471">
    <property type="entry name" value="YbeD-like_sf"/>
</dbReference>
<name>A0AAX4HLM4_9BACT</name>
<proteinExistence type="predicted"/>
<evidence type="ECO:0000313" key="2">
    <source>
        <dbReference type="Proteomes" id="UP001324634"/>
    </source>
</evidence>
<reference evidence="1 2" key="1">
    <citation type="submission" date="2023-11" db="EMBL/GenBank/DDBJ databases">
        <title>Peredibacter starrii A3.12.</title>
        <authorList>
            <person name="Mitchell R.J."/>
        </authorList>
    </citation>
    <scope>NUCLEOTIDE SEQUENCE [LARGE SCALE GENOMIC DNA]</scope>
    <source>
        <strain evidence="1 2">A3.12</strain>
    </source>
</reference>
<gene>
    <name evidence="1" type="ORF">SOO65_16130</name>
</gene>
<dbReference type="KEGG" id="psti:SOO65_16130"/>
<dbReference type="EMBL" id="CP139487">
    <property type="protein sequence ID" value="WPU64222.1"/>
    <property type="molecule type" value="Genomic_DNA"/>
</dbReference>